<name>A0A1I1LQN8_9GAMM</name>
<protein>
    <submittedName>
        <fullName evidence="3">Outer membrane autotransporter barrel domain-containing protein</fullName>
    </submittedName>
</protein>
<feature type="compositionally biased region" description="Polar residues" evidence="1">
    <location>
        <begin position="106"/>
        <end position="115"/>
    </location>
</feature>
<dbReference type="EMBL" id="FOLO01000017">
    <property type="protein sequence ID" value="SFC75329.1"/>
    <property type="molecule type" value="Genomic_DNA"/>
</dbReference>
<sequence length="420" mass="46615">MIVKKQDVMAFMFIGFSSMYFIPVQAASPEFQDFLFVACNTAQTGSDLDKRCNVDSQNGDLSGDSEDSLNPTQSLSNMANALAQTRSRIKALQEKMKQQRDKNKTSMKQAQHSQSTMDRFQLAGISLLFGGGNSDLEHELTELERGYNTDSIKFQAGVDYRLADDWIVGSMLSFENDDTKFDADLAGRNFDPGNTEGESSADTISLNLFTTKNINESFYFDALISYSWSDYNFSRVALFQESTRTIPTLDVVTDADSSGKQLALGLGIGWDYSISGHNYQAYSRINYQKSKIDAYSETGGSGFAMQVAGKKENETLLTLGLKYSYAINTSSAVIVPQIFAEYENLLESKKQSTQSRFISDTSGAEFTVLGDEIDKQYGRAGIGLVAVLPNGWTIFASIDEEFNKNLIEQMQFNAGLRLEF</sequence>
<proteinExistence type="predicted"/>
<evidence type="ECO:0000256" key="1">
    <source>
        <dbReference type="SAM" id="MobiDB-lite"/>
    </source>
</evidence>
<dbReference type="InterPro" id="IPR006315">
    <property type="entry name" value="OM_autotransptr_brl_dom"/>
</dbReference>
<evidence type="ECO:0000313" key="3">
    <source>
        <dbReference type="EMBL" id="SFC75329.1"/>
    </source>
</evidence>
<feature type="region of interest" description="Disordered" evidence="1">
    <location>
        <begin position="48"/>
        <end position="73"/>
    </location>
</feature>
<dbReference type="Gene3D" id="2.40.128.130">
    <property type="entry name" value="Autotransporter beta-domain"/>
    <property type="match status" value="1"/>
</dbReference>
<dbReference type="SMART" id="SM00869">
    <property type="entry name" value="Autotransporter"/>
    <property type="match status" value="1"/>
</dbReference>
<evidence type="ECO:0000259" key="2">
    <source>
        <dbReference type="PROSITE" id="PS51208"/>
    </source>
</evidence>
<dbReference type="InterPro" id="IPR036709">
    <property type="entry name" value="Autotransporte_beta_dom_sf"/>
</dbReference>
<dbReference type="Pfam" id="PF03797">
    <property type="entry name" value="Autotransporter"/>
    <property type="match status" value="1"/>
</dbReference>
<keyword evidence="4" id="KW-1185">Reference proteome</keyword>
<dbReference type="InterPro" id="IPR005546">
    <property type="entry name" value="Autotransporte_beta"/>
</dbReference>
<feature type="domain" description="Autotransporter" evidence="2">
    <location>
        <begin position="120"/>
        <end position="420"/>
    </location>
</feature>
<feature type="compositionally biased region" description="Basic and acidic residues" evidence="1">
    <location>
        <begin position="93"/>
        <end position="104"/>
    </location>
</feature>
<gene>
    <name evidence="3" type="ORF">SAMN02745724_02462</name>
</gene>
<organism evidence="3 4">
    <name type="scientific">Pseudoalteromonas denitrificans DSM 6059</name>
    <dbReference type="NCBI Taxonomy" id="1123010"/>
    <lineage>
        <taxon>Bacteria</taxon>
        <taxon>Pseudomonadati</taxon>
        <taxon>Pseudomonadota</taxon>
        <taxon>Gammaproteobacteria</taxon>
        <taxon>Alteromonadales</taxon>
        <taxon>Pseudoalteromonadaceae</taxon>
        <taxon>Pseudoalteromonas</taxon>
    </lineage>
</organism>
<evidence type="ECO:0000313" key="4">
    <source>
        <dbReference type="Proteomes" id="UP000198862"/>
    </source>
</evidence>
<dbReference type="GO" id="GO:0019867">
    <property type="term" value="C:outer membrane"/>
    <property type="evidence" value="ECO:0007669"/>
    <property type="project" value="InterPro"/>
</dbReference>
<accession>A0A1I1LQN8</accession>
<dbReference type="Proteomes" id="UP000198862">
    <property type="component" value="Unassembled WGS sequence"/>
</dbReference>
<dbReference type="PROSITE" id="PS51208">
    <property type="entry name" value="AUTOTRANSPORTER"/>
    <property type="match status" value="1"/>
</dbReference>
<dbReference type="STRING" id="1123010.SAMN02745724_02462"/>
<dbReference type="SUPFAM" id="SSF103515">
    <property type="entry name" value="Autotransporter"/>
    <property type="match status" value="1"/>
</dbReference>
<dbReference type="AlphaFoldDB" id="A0A1I1LQN8"/>
<dbReference type="RefSeq" id="WP_091984142.1">
    <property type="nucleotide sequence ID" value="NZ_FOLO01000017.1"/>
</dbReference>
<reference evidence="3 4" key="1">
    <citation type="submission" date="2016-10" db="EMBL/GenBank/DDBJ databases">
        <authorList>
            <person name="de Groot N.N."/>
        </authorList>
    </citation>
    <scope>NUCLEOTIDE SEQUENCE [LARGE SCALE GENOMIC DNA]</scope>
    <source>
        <strain evidence="3 4">DSM 6059</strain>
    </source>
</reference>
<dbReference type="OrthoDB" id="5699539at2"/>
<feature type="region of interest" description="Disordered" evidence="1">
    <location>
        <begin position="93"/>
        <end position="115"/>
    </location>
</feature>
<dbReference type="NCBIfam" id="TIGR01414">
    <property type="entry name" value="autotrans_barl"/>
    <property type="match status" value="1"/>
</dbReference>